<reference evidence="12 13" key="1">
    <citation type="submission" date="2023-04" db="EMBL/GenBank/DDBJ databases">
        <title>Genome Sequence of Selenomonas sputigena ATCC 33150.</title>
        <authorList>
            <person name="Miller D.P."/>
            <person name="Anvari S."/>
            <person name="Polson S.W."/>
            <person name="Macdonald M."/>
            <person name="Mcdowell J.V."/>
        </authorList>
    </citation>
    <scope>NUCLEOTIDE SEQUENCE [LARGE SCALE GENOMIC DNA]</scope>
    <source>
        <strain evidence="12 13">ATCC 33150</strain>
    </source>
</reference>
<dbReference type="NCBIfam" id="NF001319">
    <property type="entry name" value="PRK00258.3-3"/>
    <property type="match status" value="1"/>
</dbReference>
<comment type="function">
    <text evidence="8">Involved in the biosynthesis of the chorismate, which leads to the biosynthesis of aromatic amino acids. Catalyzes the reversible NADPH linked reduction of 3-dehydroshikimate (DHSA) to yield shikimate (SA).</text>
</comment>
<comment type="catalytic activity">
    <reaction evidence="7 8">
        <text>shikimate + NADP(+) = 3-dehydroshikimate + NADPH + H(+)</text>
        <dbReference type="Rhea" id="RHEA:17737"/>
        <dbReference type="ChEBI" id="CHEBI:15378"/>
        <dbReference type="ChEBI" id="CHEBI:16630"/>
        <dbReference type="ChEBI" id="CHEBI:36208"/>
        <dbReference type="ChEBI" id="CHEBI:57783"/>
        <dbReference type="ChEBI" id="CHEBI:58349"/>
        <dbReference type="EC" id="1.1.1.25"/>
    </reaction>
</comment>
<evidence type="ECO:0000256" key="3">
    <source>
        <dbReference type="ARBA" id="ARBA00022605"/>
    </source>
</evidence>
<dbReference type="Gene3D" id="3.40.50.10860">
    <property type="entry name" value="Leucine Dehydrogenase, chain A, domain 1"/>
    <property type="match status" value="1"/>
</dbReference>
<dbReference type="InterPro" id="IPR041121">
    <property type="entry name" value="SDH_C"/>
</dbReference>
<evidence type="ECO:0000313" key="13">
    <source>
        <dbReference type="Proteomes" id="UP001559623"/>
    </source>
</evidence>
<dbReference type="InterPro" id="IPR046346">
    <property type="entry name" value="Aminoacid_DH-like_N_sf"/>
</dbReference>
<comment type="pathway">
    <text evidence="1 8">Metabolic intermediate biosynthesis; chorismate biosynthesis; chorismate from D-erythrose 4-phosphate and phosphoenolpyruvate: step 4/7.</text>
</comment>
<evidence type="ECO:0000313" key="12">
    <source>
        <dbReference type="EMBL" id="MEX5286048.1"/>
    </source>
</evidence>
<keyword evidence="3 8" id="KW-0028">Amino-acid biosynthesis</keyword>
<dbReference type="Proteomes" id="UP001559623">
    <property type="component" value="Unassembled WGS sequence"/>
</dbReference>
<comment type="caution">
    <text evidence="8">Lacks conserved residue(s) required for the propagation of feature annotation.</text>
</comment>
<dbReference type="NCBIfam" id="TIGR00507">
    <property type="entry name" value="aroE"/>
    <property type="match status" value="1"/>
</dbReference>
<evidence type="ECO:0000256" key="5">
    <source>
        <dbReference type="ARBA" id="ARBA00023002"/>
    </source>
</evidence>
<evidence type="ECO:0000256" key="2">
    <source>
        <dbReference type="ARBA" id="ARBA00012962"/>
    </source>
</evidence>
<dbReference type="SUPFAM" id="SSF53223">
    <property type="entry name" value="Aminoacid dehydrogenase-like, N-terminal domain"/>
    <property type="match status" value="1"/>
</dbReference>
<dbReference type="PANTHER" id="PTHR21089:SF1">
    <property type="entry name" value="BIFUNCTIONAL 3-DEHYDROQUINATE DEHYDRATASE_SHIKIMATE DEHYDROGENASE, CHLOROPLASTIC"/>
    <property type="match status" value="1"/>
</dbReference>
<evidence type="ECO:0000259" key="9">
    <source>
        <dbReference type="Pfam" id="PF01488"/>
    </source>
</evidence>
<feature type="binding site" evidence="8">
    <location>
        <position position="248"/>
    </location>
    <ligand>
        <name>NADP(+)</name>
        <dbReference type="ChEBI" id="CHEBI:58349"/>
    </ligand>
</feature>
<feature type="binding site" evidence="8">
    <location>
        <position position="255"/>
    </location>
    <ligand>
        <name>shikimate</name>
        <dbReference type="ChEBI" id="CHEBI:36208"/>
    </ligand>
</feature>
<comment type="caution">
    <text evidence="12">The sequence shown here is derived from an EMBL/GenBank/DDBJ whole genome shotgun (WGS) entry which is preliminary data.</text>
</comment>
<evidence type="ECO:0000256" key="7">
    <source>
        <dbReference type="ARBA" id="ARBA00049442"/>
    </source>
</evidence>
<keyword evidence="13" id="KW-1185">Reference proteome</keyword>
<dbReference type="Pfam" id="PF18317">
    <property type="entry name" value="SDH_C"/>
    <property type="match status" value="1"/>
</dbReference>
<dbReference type="InterPro" id="IPR013708">
    <property type="entry name" value="Shikimate_DH-bd_N"/>
</dbReference>
<feature type="domain" description="Quinate/shikimate 5-dehydrogenase/glutamyl-tRNA reductase" evidence="9">
    <location>
        <begin position="118"/>
        <end position="198"/>
    </location>
</feature>
<comment type="subunit">
    <text evidence="8">Homodimer.</text>
</comment>
<evidence type="ECO:0000256" key="8">
    <source>
        <dbReference type="HAMAP-Rule" id="MF_00222"/>
    </source>
</evidence>
<feature type="binding site" evidence="8">
    <location>
        <position position="225"/>
    </location>
    <ligand>
        <name>NADP(+)</name>
        <dbReference type="ChEBI" id="CHEBI:58349"/>
    </ligand>
</feature>
<evidence type="ECO:0000256" key="1">
    <source>
        <dbReference type="ARBA" id="ARBA00004871"/>
    </source>
</evidence>
<keyword evidence="4 8" id="KW-0521">NADP</keyword>
<feature type="binding site" evidence="8">
    <location>
        <begin position="19"/>
        <end position="21"/>
    </location>
    <ligand>
        <name>shikimate</name>
        <dbReference type="ChEBI" id="CHEBI:36208"/>
    </ligand>
</feature>
<dbReference type="SUPFAM" id="SSF51735">
    <property type="entry name" value="NAD(P)-binding Rossmann-fold domains"/>
    <property type="match status" value="1"/>
</dbReference>
<organism evidence="12 13">
    <name type="scientific">Selenomonas sputigena</name>
    <dbReference type="NCBI Taxonomy" id="69823"/>
    <lineage>
        <taxon>Bacteria</taxon>
        <taxon>Bacillati</taxon>
        <taxon>Bacillota</taxon>
        <taxon>Negativicutes</taxon>
        <taxon>Selenomonadales</taxon>
        <taxon>Selenomonadaceae</taxon>
        <taxon>Selenomonas</taxon>
    </lineage>
</organism>
<dbReference type="Pfam" id="PF08501">
    <property type="entry name" value="Shikimate_dh_N"/>
    <property type="match status" value="1"/>
</dbReference>
<evidence type="ECO:0000256" key="4">
    <source>
        <dbReference type="ARBA" id="ARBA00022857"/>
    </source>
</evidence>
<keyword evidence="5 8" id="KW-0560">Oxidoreductase</keyword>
<evidence type="ECO:0000259" key="10">
    <source>
        <dbReference type="Pfam" id="PF08501"/>
    </source>
</evidence>
<feature type="binding site" evidence="8">
    <location>
        <begin position="130"/>
        <end position="134"/>
    </location>
    <ligand>
        <name>NADP(+)</name>
        <dbReference type="ChEBI" id="CHEBI:58349"/>
    </ligand>
</feature>
<dbReference type="RefSeq" id="WP_368847765.1">
    <property type="nucleotide sequence ID" value="NZ_CP194411.1"/>
</dbReference>
<feature type="active site" description="Proton acceptor" evidence="8">
    <location>
        <position position="70"/>
    </location>
</feature>
<evidence type="ECO:0000259" key="11">
    <source>
        <dbReference type="Pfam" id="PF18317"/>
    </source>
</evidence>
<accession>A0ABV3X991</accession>
<keyword evidence="6 8" id="KW-0057">Aromatic amino acid biosynthesis</keyword>
<feature type="domain" description="SDH C-terminal" evidence="11">
    <location>
        <begin position="248"/>
        <end position="277"/>
    </location>
</feature>
<proteinExistence type="inferred from homology"/>
<dbReference type="Gene3D" id="3.40.50.720">
    <property type="entry name" value="NAD(P)-binding Rossmann-like Domain"/>
    <property type="match status" value="1"/>
</dbReference>
<dbReference type="PANTHER" id="PTHR21089">
    <property type="entry name" value="SHIKIMATE DEHYDROGENASE"/>
    <property type="match status" value="1"/>
</dbReference>
<dbReference type="EMBL" id="JARVLH010000007">
    <property type="protein sequence ID" value="MEX5286048.1"/>
    <property type="molecule type" value="Genomic_DNA"/>
</dbReference>
<dbReference type="InterPro" id="IPR022893">
    <property type="entry name" value="Shikimate_DH_fam"/>
</dbReference>
<dbReference type="EC" id="1.1.1.25" evidence="2 8"/>
<evidence type="ECO:0000256" key="6">
    <source>
        <dbReference type="ARBA" id="ARBA00023141"/>
    </source>
</evidence>
<feature type="domain" description="Shikimate dehydrogenase substrate binding N-terminal" evidence="10">
    <location>
        <begin position="11"/>
        <end position="93"/>
    </location>
</feature>
<feature type="binding site" evidence="8">
    <location>
        <position position="66"/>
    </location>
    <ligand>
        <name>shikimate</name>
        <dbReference type="ChEBI" id="CHEBI:36208"/>
    </ligand>
</feature>
<feature type="binding site" evidence="8">
    <location>
        <position position="227"/>
    </location>
    <ligand>
        <name>shikimate</name>
        <dbReference type="ChEBI" id="CHEBI:36208"/>
    </ligand>
</feature>
<sequence length="293" mass="31193">MFSGRTKNLAVIGWPIAHSLSPVMQNAALQKAGLDFAYIALPVAPADLPEAVRGLRALGFRGFNVTIPHKTAIIPLLDEVDAAARAIGAVNTVVLEEGRLKGCNTDAAGFIGALEARSFSLAGKRVVLLGAGGAARAVLWGLFQAGAAEIVIGVRNPQKARPLAEEFSRYGTIRLFEWHEESFRHAVRAAELVVNATSLGMAPEIEAAPPVPWEEVQPGTFFYDIIYTPAETSFLRRAAAQGCSVLNGEGMLVGQGAAAFKLWTGKTADFAVMAEALHGALERGRPEKPKPER</sequence>
<dbReference type="HAMAP" id="MF_00222">
    <property type="entry name" value="Shikimate_DH_AroE"/>
    <property type="match status" value="1"/>
</dbReference>
<feature type="binding site" evidence="8">
    <location>
        <position position="91"/>
    </location>
    <ligand>
        <name>shikimate</name>
        <dbReference type="ChEBI" id="CHEBI:36208"/>
    </ligand>
</feature>
<dbReference type="CDD" id="cd01065">
    <property type="entry name" value="NAD_bind_Shikimate_DH"/>
    <property type="match status" value="1"/>
</dbReference>
<dbReference type="InterPro" id="IPR006151">
    <property type="entry name" value="Shikm_DH/Glu-tRNA_Rdtase"/>
</dbReference>
<dbReference type="InterPro" id="IPR011342">
    <property type="entry name" value="Shikimate_DH"/>
</dbReference>
<dbReference type="NCBIfam" id="NF001314">
    <property type="entry name" value="PRK00258.2-2"/>
    <property type="match status" value="1"/>
</dbReference>
<dbReference type="InterPro" id="IPR036291">
    <property type="entry name" value="NAD(P)-bd_dom_sf"/>
</dbReference>
<dbReference type="Pfam" id="PF01488">
    <property type="entry name" value="Shikimate_DH"/>
    <property type="match status" value="1"/>
</dbReference>
<protein>
    <recommendedName>
        <fullName evidence="2 8">Shikimate dehydrogenase (NADP(+))</fullName>
        <shortName evidence="8">SDH</shortName>
        <ecNumber evidence="2 8">1.1.1.25</ecNumber>
    </recommendedName>
</protein>
<name>A0ABV3X991_9FIRM</name>
<comment type="similarity">
    <text evidence="8">Belongs to the shikimate dehydrogenase family.</text>
</comment>
<dbReference type="GO" id="GO:0004764">
    <property type="term" value="F:shikimate 3-dehydrogenase (NADP+) activity"/>
    <property type="evidence" value="ECO:0007669"/>
    <property type="project" value="UniProtKB-EC"/>
</dbReference>
<feature type="binding site" evidence="8">
    <location>
        <position position="106"/>
    </location>
    <ligand>
        <name>shikimate</name>
        <dbReference type="ChEBI" id="CHEBI:36208"/>
    </ligand>
</feature>
<gene>
    <name evidence="8" type="primary">aroE</name>
    <name evidence="12" type="ORF">QCO44_10470</name>
</gene>